<gene>
    <name evidence="1" type="ORF">EB233_05390</name>
</gene>
<accession>A0A6M7UG09</accession>
<dbReference type="Proteomes" id="UP000503339">
    <property type="component" value="Chromosome"/>
</dbReference>
<evidence type="ECO:0000313" key="2">
    <source>
        <dbReference type="Proteomes" id="UP000503339"/>
    </source>
</evidence>
<evidence type="ECO:0000313" key="1">
    <source>
        <dbReference type="EMBL" id="QKC75048.1"/>
    </source>
</evidence>
<organism evidence="1 2">
    <name type="scientific">Mesorhizobium erdmanii</name>
    <dbReference type="NCBI Taxonomy" id="1777866"/>
    <lineage>
        <taxon>Bacteria</taxon>
        <taxon>Pseudomonadati</taxon>
        <taxon>Pseudomonadota</taxon>
        <taxon>Alphaproteobacteria</taxon>
        <taxon>Hyphomicrobiales</taxon>
        <taxon>Phyllobacteriaceae</taxon>
        <taxon>Mesorhizobium</taxon>
    </lineage>
</organism>
<keyword evidence="2" id="KW-1185">Reference proteome</keyword>
<evidence type="ECO:0008006" key="3">
    <source>
        <dbReference type="Google" id="ProtNLM"/>
    </source>
</evidence>
<dbReference type="RefSeq" id="WP_064991054.1">
    <property type="nucleotide sequence ID" value="NZ_CP033361.1"/>
</dbReference>
<name>A0A6M7UG09_9HYPH</name>
<proteinExistence type="predicted"/>
<dbReference type="EMBL" id="CP033361">
    <property type="protein sequence ID" value="QKC75048.1"/>
    <property type="molecule type" value="Genomic_DNA"/>
</dbReference>
<dbReference type="AlphaFoldDB" id="A0A6M7UG09"/>
<reference evidence="1 2" key="1">
    <citation type="submission" date="2018-10" db="EMBL/GenBank/DDBJ databases">
        <authorList>
            <person name="Perry B.J."/>
            <person name="Sullivan J.T."/>
            <person name="Murphy R.J.T."/>
            <person name="Ramsay J.P."/>
            <person name="Ronson C.W."/>
        </authorList>
    </citation>
    <scope>NUCLEOTIDE SEQUENCE [LARGE SCALE GENOMIC DNA]</scope>
    <source>
        <strain evidence="1 2">NZP2014</strain>
    </source>
</reference>
<sequence>MSEIVLKSHTPLNSHAGIASWLRAAIDWLRQARVAVTLPHESIEGLSDSQLRDIGAERHDVARVIDRELREIGLLGTGWQKPGGGRIGE</sequence>
<protein>
    <recommendedName>
        <fullName evidence="3">DUF1127 domain-containing protein</fullName>
    </recommendedName>
</protein>
<dbReference type="KEGG" id="merd:EB233_05390"/>